<accession>A0AAV2LD55</accession>
<feature type="compositionally biased region" description="Polar residues" evidence="1">
    <location>
        <begin position="60"/>
        <end position="70"/>
    </location>
</feature>
<evidence type="ECO:0000256" key="1">
    <source>
        <dbReference type="SAM" id="MobiDB-lite"/>
    </source>
</evidence>
<protein>
    <submittedName>
        <fullName evidence="2">Uncharacterized protein</fullName>
    </submittedName>
</protein>
<feature type="region of interest" description="Disordered" evidence="1">
    <location>
        <begin position="60"/>
        <end position="98"/>
    </location>
</feature>
<feature type="compositionally biased region" description="Polar residues" evidence="1">
    <location>
        <begin position="1"/>
        <end position="23"/>
    </location>
</feature>
<feature type="compositionally biased region" description="Polar residues" evidence="1">
    <location>
        <begin position="84"/>
        <end position="98"/>
    </location>
</feature>
<proteinExistence type="predicted"/>
<keyword evidence="3" id="KW-1185">Reference proteome</keyword>
<organism evidence="2 3">
    <name type="scientific">Knipowitschia caucasica</name>
    <name type="common">Caucasian dwarf goby</name>
    <name type="synonym">Pomatoschistus caucasicus</name>
    <dbReference type="NCBI Taxonomy" id="637954"/>
    <lineage>
        <taxon>Eukaryota</taxon>
        <taxon>Metazoa</taxon>
        <taxon>Chordata</taxon>
        <taxon>Craniata</taxon>
        <taxon>Vertebrata</taxon>
        <taxon>Euteleostomi</taxon>
        <taxon>Actinopterygii</taxon>
        <taxon>Neopterygii</taxon>
        <taxon>Teleostei</taxon>
        <taxon>Neoteleostei</taxon>
        <taxon>Acanthomorphata</taxon>
        <taxon>Gobiaria</taxon>
        <taxon>Gobiiformes</taxon>
        <taxon>Gobioidei</taxon>
        <taxon>Gobiidae</taxon>
        <taxon>Gobiinae</taxon>
        <taxon>Knipowitschia</taxon>
    </lineage>
</organism>
<evidence type="ECO:0000313" key="2">
    <source>
        <dbReference type="EMBL" id="CAL1600091.1"/>
    </source>
</evidence>
<sequence>MTWQPTTLQGHLYPSNTPRTLGSPQPVLSPVWLRQRWVLPAPGVPSFPVATHDYSQKASTYSYPSQTRPSPSHCAPQAGCPQRRTPNLTQHQQHQLST</sequence>
<reference evidence="2 3" key="1">
    <citation type="submission" date="2024-04" db="EMBL/GenBank/DDBJ databases">
        <authorList>
            <person name="Waldvogel A.-M."/>
            <person name="Schoenle A."/>
        </authorList>
    </citation>
    <scope>NUCLEOTIDE SEQUENCE [LARGE SCALE GENOMIC DNA]</scope>
</reference>
<dbReference type="Proteomes" id="UP001497482">
    <property type="component" value="Chromosome 23"/>
</dbReference>
<name>A0AAV2LD55_KNICA</name>
<gene>
    <name evidence="2" type="ORF">KC01_LOCUS28237</name>
</gene>
<feature type="region of interest" description="Disordered" evidence="1">
    <location>
        <begin position="1"/>
        <end position="26"/>
    </location>
</feature>
<dbReference type="AlphaFoldDB" id="A0AAV2LD55"/>
<dbReference type="EMBL" id="OZ035845">
    <property type="protein sequence ID" value="CAL1600091.1"/>
    <property type="molecule type" value="Genomic_DNA"/>
</dbReference>
<evidence type="ECO:0000313" key="3">
    <source>
        <dbReference type="Proteomes" id="UP001497482"/>
    </source>
</evidence>